<reference evidence="13" key="1">
    <citation type="submission" date="2021-05" db="EMBL/GenBank/DDBJ databases">
        <title>Complete genome sequence of the cellulolytic planctomycete Telmatocola sphagniphila SP2T and characterization of the first cellulase from planctomycetes.</title>
        <authorList>
            <person name="Rakitin A.L."/>
            <person name="Beletsky A.V."/>
            <person name="Naumoff D.G."/>
            <person name="Kulichevskaya I.S."/>
            <person name="Mardanov A.V."/>
            <person name="Ravin N.V."/>
            <person name="Dedysh S.N."/>
        </authorList>
    </citation>
    <scope>NUCLEOTIDE SEQUENCE</scope>
    <source>
        <strain evidence="13">SP2T</strain>
    </source>
</reference>
<proteinExistence type="inferred from homology"/>
<feature type="domain" description="Cytidyltransferase-like" evidence="12">
    <location>
        <begin position="7"/>
        <end position="174"/>
    </location>
</feature>
<dbReference type="InterPro" id="IPR014729">
    <property type="entry name" value="Rossmann-like_a/b/a_fold"/>
</dbReference>
<gene>
    <name evidence="11 13" type="primary">nadD</name>
    <name evidence="13" type="ORF">KIH39_10495</name>
</gene>
<evidence type="ECO:0000256" key="1">
    <source>
        <dbReference type="ARBA" id="ARBA00002324"/>
    </source>
</evidence>
<dbReference type="Proteomes" id="UP000676194">
    <property type="component" value="Chromosome"/>
</dbReference>
<dbReference type="Gene3D" id="3.40.50.620">
    <property type="entry name" value="HUPs"/>
    <property type="match status" value="1"/>
</dbReference>
<keyword evidence="9 11" id="KW-0520">NAD</keyword>
<dbReference type="GO" id="GO:0004515">
    <property type="term" value="F:nicotinate-nucleotide adenylyltransferase activity"/>
    <property type="evidence" value="ECO:0007669"/>
    <property type="project" value="UniProtKB-UniRule"/>
</dbReference>
<keyword evidence="7 11" id="KW-0547">Nucleotide-binding</keyword>
<dbReference type="HAMAP" id="MF_00244">
    <property type="entry name" value="NaMN_adenylyltr"/>
    <property type="match status" value="1"/>
</dbReference>
<dbReference type="EMBL" id="CP074694">
    <property type="protein sequence ID" value="QVL34309.1"/>
    <property type="molecule type" value="Genomic_DNA"/>
</dbReference>
<evidence type="ECO:0000256" key="2">
    <source>
        <dbReference type="ARBA" id="ARBA00005019"/>
    </source>
</evidence>
<evidence type="ECO:0000256" key="4">
    <source>
        <dbReference type="ARBA" id="ARBA00022642"/>
    </source>
</evidence>
<dbReference type="CDD" id="cd02165">
    <property type="entry name" value="NMNAT"/>
    <property type="match status" value="1"/>
</dbReference>
<evidence type="ECO:0000256" key="7">
    <source>
        <dbReference type="ARBA" id="ARBA00022741"/>
    </source>
</evidence>
<evidence type="ECO:0000313" key="13">
    <source>
        <dbReference type="EMBL" id="QVL34309.1"/>
    </source>
</evidence>
<dbReference type="NCBIfam" id="TIGR00125">
    <property type="entry name" value="cyt_tran_rel"/>
    <property type="match status" value="1"/>
</dbReference>
<keyword evidence="5 11" id="KW-0808">Transferase</keyword>
<comment type="similarity">
    <text evidence="3 11">Belongs to the NadD family.</text>
</comment>
<comment type="function">
    <text evidence="1 11">Catalyzes the reversible adenylation of nicotinate mononucleotide (NaMN) to nicotinic acid adenine dinucleotide (NaAD).</text>
</comment>
<evidence type="ECO:0000256" key="11">
    <source>
        <dbReference type="HAMAP-Rule" id="MF_00244"/>
    </source>
</evidence>
<comment type="pathway">
    <text evidence="2 11">Cofactor biosynthesis; NAD(+) biosynthesis; deamido-NAD(+) from nicotinate D-ribonucleotide: step 1/1.</text>
</comment>
<dbReference type="GO" id="GO:0009435">
    <property type="term" value="P:NAD+ biosynthetic process"/>
    <property type="evidence" value="ECO:0007669"/>
    <property type="project" value="UniProtKB-UniRule"/>
</dbReference>
<evidence type="ECO:0000313" key="14">
    <source>
        <dbReference type="Proteomes" id="UP000676194"/>
    </source>
</evidence>
<keyword evidence="4 11" id="KW-0662">Pyridine nucleotide biosynthesis</keyword>
<keyword evidence="6 11" id="KW-0548">Nucleotidyltransferase</keyword>
<evidence type="ECO:0000256" key="10">
    <source>
        <dbReference type="ARBA" id="ARBA00048721"/>
    </source>
</evidence>
<dbReference type="UniPathway" id="UPA00253">
    <property type="reaction ID" value="UER00332"/>
</dbReference>
<evidence type="ECO:0000256" key="6">
    <source>
        <dbReference type="ARBA" id="ARBA00022695"/>
    </source>
</evidence>
<evidence type="ECO:0000256" key="5">
    <source>
        <dbReference type="ARBA" id="ARBA00022679"/>
    </source>
</evidence>
<evidence type="ECO:0000256" key="9">
    <source>
        <dbReference type="ARBA" id="ARBA00023027"/>
    </source>
</evidence>
<dbReference type="GO" id="GO:0005524">
    <property type="term" value="F:ATP binding"/>
    <property type="evidence" value="ECO:0007669"/>
    <property type="project" value="UniProtKB-KW"/>
</dbReference>
<dbReference type="Pfam" id="PF01467">
    <property type="entry name" value="CTP_transf_like"/>
    <property type="match status" value="1"/>
</dbReference>
<accession>A0A8E6EV01</accession>
<name>A0A8E6EV01_9BACT</name>
<comment type="catalytic activity">
    <reaction evidence="10 11">
        <text>nicotinate beta-D-ribonucleotide + ATP + H(+) = deamido-NAD(+) + diphosphate</text>
        <dbReference type="Rhea" id="RHEA:22860"/>
        <dbReference type="ChEBI" id="CHEBI:15378"/>
        <dbReference type="ChEBI" id="CHEBI:30616"/>
        <dbReference type="ChEBI" id="CHEBI:33019"/>
        <dbReference type="ChEBI" id="CHEBI:57502"/>
        <dbReference type="ChEBI" id="CHEBI:58437"/>
        <dbReference type="EC" id="2.7.7.18"/>
    </reaction>
</comment>
<keyword evidence="14" id="KW-1185">Reference proteome</keyword>
<dbReference type="AlphaFoldDB" id="A0A8E6EV01"/>
<evidence type="ECO:0000256" key="3">
    <source>
        <dbReference type="ARBA" id="ARBA00009014"/>
    </source>
</evidence>
<dbReference type="SUPFAM" id="SSF52374">
    <property type="entry name" value="Nucleotidylyl transferase"/>
    <property type="match status" value="1"/>
</dbReference>
<dbReference type="NCBIfam" id="TIGR00482">
    <property type="entry name" value="nicotinate (nicotinamide) nucleotide adenylyltransferase"/>
    <property type="match status" value="1"/>
</dbReference>
<dbReference type="NCBIfam" id="NF000840">
    <property type="entry name" value="PRK00071.1-3"/>
    <property type="match status" value="1"/>
</dbReference>
<keyword evidence="8 11" id="KW-0067">ATP-binding</keyword>
<evidence type="ECO:0000256" key="8">
    <source>
        <dbReference type="ARBA" id="ARBA00022840"/>
    </source>
</evidence>
<evidence type="ECO:0000259" key="12">
    <source>
        <dbReference type="Pfam" id="PF01467"/>
    </source>
</evidence>
<dbReference type="InterPro" id="IPR004821">
    <property type="entry name" value="Cyt_trans-like"/>
</dbReference>
<sequence length="213" mass="23950">MSIRIGIFGGTFDPIHLAHLLIAEQCREQARLEKILFIPSAVPPHKTLTNISSFSDRARMVELAIAGNSRFEIDLLESNRSGPSYTLDTLTELHASHPDWDIHFIIGADGILDLPGWHKPREILMKCQLCIVNRPGFPDVDIPALSRQLNTEIEDVKFSIVSVAQLDIASRDIRALHKKGASIRYMVPDSVRNWIVERGLYSETKELGSTEQK</sequence>
<protein>
    <recommendedName>
        <fullName evidence="11">Probable nicotinate-nucleotide adenylyltransferase</fullName>
        <ecNumber evidence="11">2.7.7.18</ecNumber>
    </recommendedName>
    <alternativeName>
        <fullName evidence="11">Deamido-NAD(+) diphosphorylase</fullName>
    </alternativeName>
    <alternativeName>
        <fullName evidence="11">Deamido-NAD(+) pyrophosphorylase</fullName>
    </alternativeName>
    <alternativeName>
        <fullName evidence="11">Nicotinate mononucleotide adenylyltransferase</fullName>
        <shortName evidence="11">NaMN adenylyltransferase</shortName>
    </alternativeName>
</protein>
<dbReference type="PANTHER" id="PTHR39321:SF3">
    <property type="entry name" value="PHOSPHOPANTETHEINE ADENYLYLTRANSFERASE"/>
    <property type="match status" value="1"/>
</dbReference>
<organism evidence="13 14">
    <name type="scientific">Telmatocola sphagniphila</name>
    <dbReference type="NCBI Taxonomy" id="1123043"/>
    <lineage>
        <taxon>Bacteria</taxon>
        <taxon>Pseudomonadati</taxon>
        <taxon>Planctomycetota</taxon>
        <taxon>Planctomycetia</taxon>
        <taxon>Gemmatales</taxon>
        <taxon>Gemmataceae</taxon>
    </lineage>
</organism>
<dbReference type="KEGG" id="tsph:KIH39_10495"/>
<dbReference type="InterPro" id="IPR005248">
    <property type="entry name" value="NadD/NMNAT"/>
</dbReference>
<dbReference type="PANTHER" id="PTHR39321">
    <property type="entry name" value="NICOTINATE-NUCLEOTIDE ADENYLYLTRANSFERASE-RELATED"/>
    <property type="match status" value="1"/>
</dbReference>
<dbReference type="RefSeq" id="WP_213499279.1">
    <property type="nucleotide sequence ID" value="NZ_CP074694.1"/>
</dbReference>
<dbReference type="EC" id="2.7.7.18" evidence="11"/>